<evidence type="ECO:0000313" key="2">
    <source>
        <dbReference type="Proteomes" id="UP001211065"/>
    </source>
</evidence>
<dbReference type="AlphaFoldDB" id="A0AAD5U5M3"/>
<name>A0AAD5U5M3_9FUNG</name>
<reference evidence="1" key="1">
    <citation type="submission" date="2020-05" db="EMBL/GenBank/DDBJ databases">
        <title>Phylogenomic resolution of chytrid fungi.</title>
        <authorList>
            <person name="Stajich J.E."/>
            <person name="Amses K."/>
            <person name="Simmons R."/>
            <person name="Seto K."/>
            <person name="Myers J."/>
            <person name="Bonds A."/>
            <person name="Quandt C.A."/>
            <person name="Barry K."/>
            <person name="Liu P."/>
            <person name="Grigoriev I."/>
            <person name="Longcore J.E."/>
            <person name="James T.Y."/>
        </authorList>
    </citation>
    <scope>NUCLEOTIDE SEQUENCE</scope>
    <source>
        <strain evidence="1">JEL0476</strain>
    </source>
</reference>
<gene>
    <name evidence="1" type="ORF">HK099_007143</name>
</gene>
<sequence>MQNICPNHTNCFKLKVGKDFPLFLRTFKGLSRIELFKACRKNNLLIQEKRNHQALYIKKHKNRLDDLYSLTANGREKLNSGKGETINFFHRPLIHCRLHESSCLEFPIVGLNCKRLCGGAGSCSKDCDFSGKKRRKRIHNCSVRVVATIYLKDIKHYHVRMFNINDHDNFTANLSRLPLNEDDCDKILKYQSLQNLTSEQLSIKISQSNLIIDQDLEKHFHRLNKKKITTFLYNQRQLNNFMMASNHDRDRAKDLVVKNEQNCSANYQNSKDFLFLGINFRKIYKLSIAIDFKNLIYFDLGKFNSSIKDEKFDSEPLVIFSTNENLQYCKKYGKDFLQLDSRHEKTAAGKIVITTISCKISKFSSGRAILVALSTIESSIQTKIILETLRNYVNNICHCKHYYINEGKIQKCFKQFCKERNNTCDEANGYDFDPVILTDTNLGQLEGVKLANFRGRASLFHVLKVFVHQPSFQTEFTKFQQFSIVLLFKYCIRALLKKVPPSFLHQQCLSFFEKLNLKKMKTFEKDNFLNFFFHSLDLLNLHKKEAREIYLLDQEDLYRTSAMVDANHKKLKMLMMNSATVVTCLTRIFSVLVGNDFFTIDIGNLNVQTNLVKQLHDSSTQMNDPGQRNIKLPQNKIISLFEYQSLNEKVFKQRENLSKSDYQSMFLILNENIPWVELKFNLFGFKVSDNYEDTNDIKLIGKIFSNKVFQNSTEERNSSNLDYKFSNSKIKELFAVFIKFNSKFKSYLSDPKLEDYVLTDMDTGECTW</sequence>
<dbReference type="EMBL" id="JADGJW010000067">
    <property type="protein sequence ID" value="KAJ3225225.1"/>
    <property type="molecule type" value="Genomic_DNA"/>
</dbReference>
<comment type="caution">
    <text evidence="1">The sequence shown here is derived from an EMBL/GenBank/DDBJ whole genome shotgun (WGS) entry which is preliminary data.</text>
</comment>
<accession>A0AAD5U5M3</accession>
<proteinExistence type="predicted"/>
<evidence type="ECO:0000313" key="1">
    <source>
        <dbReference type="EMBL" id="KAJ3225225.1"/>
    </source>
</evidence>
<dbReference type="Proteomes" id="UP001211065">
    <property type="component" value="Unassembled WGS sequence"/>
</dbReference>
<keyword evidence="2" id="KW-1185">Reference proteome</keyword>
<organism evidence="1 2">
    <name type="scientific">Clydaea vesicula</name>
    <dbReference type="NCBI Taxonomy" id="447962"/>
    <lineage>
        <taxon>Eukaryota</taxon>
        <taxon>Fungi</taxon>
        <taxon>Fungi incertae sedis</taxon>
        <taxon>Chytridiomycota</taxon>
        <taxon>Chytridiomycota incertae sedis</taxon>
        <taxon>Chytridiomycetes</taxon>
        <taxon>Lobulomycetales</taxon>
        <taxon>Lobulomycetaceae</taxon>
        <taxon>Clydaea</taxon>
    </lineage>
</organism>
<protein>
    <submittedName>
        <fullName evidence="1">Uncharacterized protein</fullName>
    </submittedName>
</protein>